<dbReference type="PANTHER" id="PTHR44757">
    <property type="entry name" value="DIGUANYLATE CYCLASE DGCP"/>
    <property type="match status" value="1"/>
</dbReference>
<evidence type="ECO:0000256" key="1">
    <source>
        <dbReference type="SAM" id="Phobius"/>
    </source>
</evidence>
<dbReference type="NCBIfam" id="TIGR00254">
    <property type="entry name" value="GGDEF"/>
    <property type="match status" value="1"/>
</dbReference>
<dbReference type="SUPFAM" id="SSF55785">
    <property type="entry name" value="PYP-like sensor domain (PAS domain)"/>
    <property type="match status" value="2"/>
</dbReference>
<dbReference type="NCBIfam" id="TIGR00229">
    <property type="entry name" value="sensory_box"/>
    <property type="match status" value="1"/>
</dbReference>
<evidence type="ECO:0000313" key="6">
    <source>
        <dbReference type="Proteomes" id="UP001285263"/>
    </source>
</evidence>
<dbReference type="SMART" id="SM00267">
    <property type="entry name" value="GGDEF"/>
    <property type="match status" value="1"/>
</dbReference>
<dbReference type="SMART" id="SM00091">
    <property type="entry name" value="PAS"/>
    <property type="match status" value="1"/>
</dbReference>
<dbReference type="Gene3D" id="3.30.70.270">
    <property type="match status" value="1"/>
</dbReference>
<dbReference type="SMART" id="SM00052">
    <property type="entry name" value="EAL"/>
    <property type="match status" value="1"/>
</dbReference>
<dbReference type="Gene3D" id="3.30.450.20">
    <property type="entry name" value="PAS domain"/>
    <property type="match status" value="2"/>
</dbReference>
<dbReference type="InterPro" id="IPR043128">
    <property type="entry name" value="Rev_trsase/Diguanyl_cyclase"/>
</dbReference>
<keyword evidence="1" id="KW-0472">Membrane</keyword>
<dbReference type="PROSITE" id="PS50112">
    <property type="entry name" value="PAS"/>
    <property type="match status" value="1"/>
</dbReference>
<feature type="transmembrane region" description="Helical" evidence="1">
    <location>
        <begin position="43"/>
        <end position="62"/>
    </location>
</feature>
<dbReference type="InterPro" id="IPR052155">
    <property type="entry name" value="Biofilm_reg_signaling"/>
</dbReference>
<dbReference type="Gene3D" id="3.20.20.450">
    <property type="entry name" value="EAL domain"/>
    <property type="match status" value="1"/>
</dbReference>
<reference evidence="5 6" key="1">
    <citation type="submission" date="2023-11" db="EMBL/GenBank/DDBJ databases">
        <title>Paucibacter sp. nov., isolated from fresh soil in Korea.</title>
        <authorList>
            <person name="Le N.T.T."/>
        </authorList>
    </citation>
    <scope>NUCLEOTIDE SEQUENCE [LARGE SCALE GENOMIC DNA]</scope>
    <source>
        <strain evidence="5 6">R3-3</strain>
    </source>
</reference>
<sequence>MQHTARSPVLLLTLALGAAALWLGAGAADPLQGWRPAGHGSLIALPLALCLVPLLAWALFALRRDLRQQQDLLDSADIGVALWQRVRTGPMGKAKASPTWQRMTGQSTQEASTPSAWLDAAAHPLDCEAARGAIHALLLAGSPQDEYRGTLRLRTEAGWRRCELHARVLRRNRQGQASQLVSRLSDVTLQYTAAERERISAGLFQHLQEGVMVTDLELRALDANPACCRMLGVTREALLGRLAAPLRPESVKQAGHDLSQLHAVLRAGDDWRGCVSTTRADGSTCVLQLSISTIPEPDGPTRFHVVTLVDLTRQLRQQQQLDRESRFDPLTGLPNHGEFIRMLRAAMSAPEPMRLAVCRVDLDRFKQVNAQRGSAAADALLIQAAKRLEAALRGAQGGRRWADAVARLDGDEFALMLRVHDADEAQRAVARLLNVLRAPYPLESLESGRHEAAAEITASIGATLYPQDDADAETLLRHAGHALYRAKHAGRNGYRFFDTAKRLRDEASLIELARIQQALDDEELRLHFQPKIDMQSGRVLGMEALLRWQHPERGLLAPGEFLPLVEHTGLAVQIGDWVIEQALKQVALWLEQGLGLEVSVNVTARQLQTPDFAQRLQELIARHQRPVAPYLSLEVLESAALADVQAAHELIQRCRTFGVRFALDDFGTGYSTLTYLKKLPVDALKIDRSFVQHMLTDAQDMALVEGVIGLARHFGAEVIAEGVESAAHARALLRLGCQLGQGNGIAAAMPAADVPGWVEAFSRSPWLDSTNPGPRRQALN</sequence>
<feature type="domain" description="GGDEF" evidence="4">
    <location>
        <begin position="353"/>
        <end position="499"/>
    </location>
</feature>
<dbReference type="InterPro" id="IPR029787">
    <property type="entry name" value="Nucleotide_cyclase"/>
</dbReference>
<dbReference type="Pfam" id="PF00563">
    <property type="entry name" value="EAL"/>
    <property type="match status" value="1"/>
</dbReference>
<dbReference type="PROSITE" id="PS50887">
    <property type="entry name" value="GGDEF"/>
    <property type="match status" value="1"/>
</dbReference>
<dbReference type="Pfam" id="PF08448">
    <property type="entry name" value="PAS_4"/>
    <property type="match status" value="1"/>
</dbReference>
<gene>
    <name evidence="5" type="ORF">SNE35_21730</name>
</gene>
<feature type="domain" description="PAS" evidence="2">
    <location>
        <begin position="196"/>
        <end position="268"/>
    </location>
</feature>
<dbReference type="SUPFAM" id="SSF55073">
    <property type="entry name" value="Nucleotide cyclase"/>
    <property type="match status" value="1"/>
</dbReference>
<keyword evidence="1" id="KW-1133">Transmembrane helix</keyword>
<dbReference type="Pfam" id="PF00990">
    <property type="entry name" value="GGDEF"/>
    <property type="match status" value="1"/>
</dbReference>
<dbReference type="PROSITE" id="PS50883">
    <property type="entry name" value="EAL"/>
    <property type="match status" value="1"/>
</dbReference>
<dbReference type="InterPro" id="IPR000014">
    <property type="entry name" value="PAS"/>
</dbReference>
<dbReference type="InterPro" id="IPR035965">
    <property type="entry name" value="PAS-like_dom_sf"/>
</dbReference>
<evidence type="ECO:0000313" key="5">
    <source>
        <dbReference type="EMBL" id="MDY0747143.1"/>
    </source>
</evidence>
<protein>
    <submittedName>
        <fullName evidence="5">EAL domain-containing protein</fullName>
    </submittedName>
</protein>
<dbReference type="Proteomes" id="UP001285263">
    <property type="component" value="Unassembled WGS sequence"/>
</dbReference>
<dbReference type="InterPro" id="IPR000160">
    <property type="entry name" value="GGDEF_dom"/>
</dbReference>
<dbReference type="CDD" id="cd01948">
    <property type="entry name" value="EAL"/>
    <property type="match status" value="1"/>
</dbReference>
<dbReference type="InterPro" id="IPR035919">
    <property type="entry name" value="EAL_sf"/>
</dbReference>
<organism evidence="5 6">
    <name type="scientific">Roseateles agri</name>
    <dbReference type="NCBI Taxonomy" id="3098619"/>
    <lineage>
        <taxon>Bacteria</taxon>
        <taxon>Pseudomonadati</taxon>
        <taxon>Pseudomonadota</taxon>
        <taxon>Betaproteobacteria</taxon>
        <taxon>Burkholderiales</taxon>
        <taxon>Sphaerotilaceae</taxon>
        <taxon>Roseateles</taxon>
    </lineage>
</organism>
<dbReference type="PANTHER" id="PTHR44757:SF2">
    <property type="entry name" value="BIOFILM ARCHITECTURE MAINTENANCE PROTEIN MBAA"/>
    <property type="match status" value="1"/>
</dbReference>
<evidence type="ECO:0000259" key="2">
    <source>
        <dbReference type="PROSITE" id="PS50112"/>
    </source>
</evidence>
<accession>A0ABU5DLG6</accession>
<feature type="domain" description="EAL" evidence="3">
    <location>
        <begin position="508"/>
        <end position="762"/>
    </location>
</feature>
<dbReference type="CDD" id="cd01949">
    <property type="entry name" value="GGDEF"/>
    <property type="match status" value="1"/>
</dbReference>
<name>A0ABU5DLG6_9BURK</name>
<dbReference type="RefSeq" id="WP_320425107.1">
    <property type="nucleotide sequence ID" value="NZ_JAXCLA010000007.1"/>
</dbReference>
<evidence type="ECO:0000259" key="4">
    <source>
        <dbReference type="PROSITE" id="PS50887"/>
    </source>
</evidence>
<dbReference type="EMBL" id="JAXCLA010000007">
    <property type="protein sequence ID" value="MDY0747143.1"/>
    <property type="molecule type" value="Genomic_DNA"/>
</dbReference>
<comment type="caution">
    <text evidence="5">The sequence shown here is derived from an EMBL/GenBank/DDBJ whole genome shotgun (WGS) entry which is preliminary data.</text>
</comment>
<proteinExistence type="predicted"/>
<dbReference type="InterPro" id="IPR013656">
    <property type="entry name" value="PAS_4"/>
</dbReference>
<evidence type="ECO:0000259" key="3">
    <source>
        <dbReference type="PROSITE" id="PS50883"/>
    </source>
</evidence>
<keyword evidence="6" id="KW-1185">Reference proteome</keyword>
<dbReference type="SUPFAM" id="SSF141868">
    <property type="entry name" value="EAL domain-like"/>
    <property type="match status" value="1"/>
</dbReference>
<dbReference type="InterPro" id="IPR001633">
    <property type="entry name" value="EAL_dom"/>
</dbReference>
<dbReference type="CDD" id="cd00130">
    <property type="entry name" value="PAS"/>
    <property type="match status" value="1"/>
</dbReference>
<keyword evidence="1" id="KW-0812">Transmembrane</keyword>